<comment type="caution">
    <text evidence="1">The sequence shown here is derived from an EMBL/GenBank/DDBJ whole genome shotgun (WGS) entry which is preliminary data.</text>
</comment>
<dbReference type="AlphaFoldDB" id="A0AAD6SVZ9"/>
<dbReference type="Proteomes" id="UP001218188">
    <property type="component" value="Unassembled WGS sequence"/>
</dbReference>
<evidence type="ECO:0000313" key="1">
    <source>
        <dbReference type="EMBL" id="KAJ7034815.1"/>
    </source>
</evidence>
<dbReference type="InterPro" id="IPR040521">
    <property type="entry name" value="KDZ"/>
</dbReference>
<evidence type="ECO:0008006" key="3">
    <source>
        <dbReference type="Google" id="ProtNLM"/>
    </source>
</evidence>
<dbReference type="Pfam" id="PF18758">
    <property type="entry name" value="KDZ"/>
    <property type="match status" value="1"/>
</dbReference>
<keyword evidence="2" id="KW-1185">Reference proteome</keyword>
<gene>
    <name evidence="1" type="ORF">C8F04DRAFT_1182811</name>
</gene>
<evidence type="ECO:0000313" key="2">
    <source>
        <dbReference type="Proteomes" id="UP001218188"/>
    </source>
</evidence>
<dbReference type="PANTHER" id="PTHR33096">
    <property type="entry name" value="CXC2 DOMAIN-CONTAINING PROTEIN"/>
    <property type="match status" value="1"/>
</dbReference>
<dbReference type="PANTHER" id="PTHR33096:SF1">
    <property type="entry name" value="CXC1-LIKE CYSTEINE CLUSTER ASSOCIATED WITH KDZ TRANSPOSASES DOMAIN-CONTAINING PROTEIN"/>
    <property type="match status" value="1"/>
</dbReference>
<dbReference type="EMBL" id="JARJCM010000054">
    <property type="protein sequence ID" value="KAJ7034815.1"/>
    <property type="molecule type" value="Genomic_DNA"/>
</dbReference>
<sequence>MGVNGKKKTKSLGIRARPPVVRTSGIVYTANGGRLSRVQTLTPALAHKARAEAQQDLRETYAALPAAGRAALNRLWDFADEPGEWTEEPMEPNDLQNVLAGADGFMESGAGGEFRDTLEAAMRVERERMNNKKRFKPDLRKRRDAIARQVEGFEPQMDAITDAYIEWSREVGDNLDHTLADPPAKDVEKYYEMVVVDIYRFFPCAPWGPTVCFSTRLLELFRVAPPSDAYTVNSILGKSIAELHWRPVQAISRPASSRSPMTCNLGSLTRVKTRVNRVLGRDSPSWRRRNCCPGCMYRLEDEEELKFSILVTMDGNDSLKRVLRKEPKDFDDNGNPLPSVSKERFRPPSGGCGGGTIFFLAIRSGASGWTGIDSTRGQDTVQERWKNLGEDVTKKMWGVYDETGVFVCLCRHSFVLMIADMVRSGELSKYPLAMVAELLDDHPRGVGVGYDIGCGFSTTLWNSPLGPKALLRNFCCLCQLRFLASYILGMGLEDLEGCEHLFSKSNAMAGSVRYSSVFHRVQTIRTYFEHVDTHEAYANLKGQSALRAAMTAAGIDDVSEFPARLEAEFKFLKSLTSEAEEDSLQMEYYQRLVNLGERWTKLQLALADGSKSTKTAVQHARELHANALKEVHDSETKMGVDPDKRWDPTGPEWAEAAHLVSTKRYRMAILKLERLVIQRMFELTKMNLSQTGYKLRKHIAKALQARSQAIRSALKSYNTAAAALVPPGEGATLLGEVRPWATPAARLLLDKYFKIERAKEEIQRCNIEIRRLVTYIRDERKYLSGVEDRLRETDPGLSWCVRRYRMERERYNAMHIERFSRLAAKAGSRFTGTLLPGVRIENTGWEAPTPMEGVQQSNRPTEAEARELAAKMESQGVRDAELDIDDDLGERAEGEQLAEELHAVYSVTDD</sequence>
<reference evidence="1" key="1">
    <citation type="submission" date="2023-03" db="EMBL/GenBank/DDBJ databases">
        <title>Massive genome expansion in bonnet fungi (Mycena s.s.) driven by repeated elements and novel gene families across ecological guilds.</title>
        <authorList>
            <consortium name="Lawrence Berkeley National Laboratory"/>
            <person name="Harder C.B."/>
            <person name="Miyauchi S."/>
            <person name="Viragh M."/>
            <person name="Kuo A."/>
            <person name="Thoen E."/>
            <person name="Andreopoulos B."/>
            <person name="Lu D."/>
            <person name="Skrede I."/>
            <person name="Drula E."/>
            <person name="Henrissat B."/>
            <person name="Morin E."/>
            <person name="Kohler A."/>
            <person name="Barry K."/>
            <person name="LaButti K."/>
            <person name="Morin E."/>
            <person name="Salamov A."/>
            <person name="Lipzen A."/>
            <person name="Mereny Z."/>
            <person name="Hegedus B."/>
            <person name="Baldrian P."/>
            <person name="Stursova M."/>
            <person name="Weitz H."/>
            <person name="Taylor A."/>
            <person name="Grigoriev I.V."/>
            <person name="Nagy L.G."/>
            <person name="Martin F."/>
            <person name="Kauserud H."/>
        </authorList>
    </citation>
    <scope>NUCLEOTIDE SEQUENCE</scope>
    <source>
        <strain evidence="1">CBHHK200</strain>
    </source>
</reference>
<name>A0AAD6SVZ9_9AGAR</name>
<organism evidence="1 2">
    <name type="scientific">Mycena alexandri</name>
    <dbReference type="NCBI Taxonomy" id="1745969"/>
    <lineage>
        <taxon>Eukaryota</taxon>
        <taxon>Fungi</taxon>
        <taxon>Dikarya</taxon>
        <taxon>Basidiomycota</taxon>
        <taxon>Agaricomycotina</taxon>
        <taxon>Agaricomycetes</taxon>
        <taxon>Agaricomycetidae</taxon>
        <taxon>Agaricales</taxon>
        <taxon>Marasmiineae</taxon>
        <taxon>Mycenaceae</taxon>
        <taxon>Mycena</taxon>
    </lineage>
</organism>
<accession>A0AAD6SVZ9</accession>
<proteinExistence type="predicted"/>
<protein>
    <recommendedName>
        <fullName evidence="3">CxC1-like cysteine cluster associated with KDZ transposases domain-containing protein</fullName>
    </recommendedName>
</protein>